<dbReference type="Proteomes" id="UP000770015">
    <property type="component" value="Unassembled WGS sequence"/>
</dbReference>
<feature type="region of interest" description="Disordered" evidence="8">
    <location>
        <begin position="38"/>
        <end position="89"/>
    </location>
</feature>
<keyword evidence="4 9" id="KW-1133">Transmembrane helix</keyword>
<organism evidence="11 12">
    <name type="scientific">Plectosphaerella plurivora</name>
    <dbReference type="NCBI Taxonomy" id="936078"/>
    <lineage>
        <taxon>Eukaryota</taxon>
        <taxon>Fungi</taxon>
        <taxon>Dikarya</taxon>
        <taxon>Ascomycota</taxon>
        <taxon>Pezizomycotina</taxon>
        <taxon>Sordariomycetes</taxon>
        <taxon>Hypocreomycetidae</taxon>
        <taxon>Glomerellales</taxon>
        <taxon>Plectosphaerellaceae</taxon>
        <taxon>Plectosphaerella</taxon>
    </lineage>
</organism>
<comment type="subcellular location">
    <subcellularLocation>
        <location evidence="1">Mitochondrion inner membrane</location>
        <topology evidence="1">Single-pass membrane protein</topology>
    </subcellularLocation>
</comment>
<dbReference type="GO" id="GO:0005743">
    <property type="term" value="C:mitochondrial inner membrane"/>
    <property type="evidence" value="ECO:0007669"/>
    <property type="project" value="UniProtKB-SubCell"/>
</dbReference>
<keyword evidence="12" id="KW-1185">Reference proteome</keyword>
<dbReference type="InterPro" id="IPR033122">
    <property type="entry name" value="LETM1-like_RBD"/>
</dbReference>
<evidence type="ECO:0000256" key="9">
    <source>
        <dbReference type="SAM" id="Phobius"/>
    </source>
</evidence>
<keyword evidence="3" id="KW-0999">Mitochondrion inner membrane</keyword>
<feature type="transmembrane region" description="Helical" evidence="9">
    <location>
        <begin position="165"/>
        <end position="186"/>
    </location>
</feature>
<dbReference type="GO" id="GO:0043022">
    <property type="term" value="F:ribosome binding"/>
    <property type="evidence" value="ECO:0007669"/>
    <property type="project" value="InterPro"/>
</dbReference>
<comment type="caution">
    <text evidence="11">The sequence shown here is derived from an EMBL/GenBank/DDBJ whole genome shotgun (WGS) entry which is preliminary data.</text>
</comment>
<evidence type="ECO:0000256" key="4">
    <source>
        <dbReference type="ARBA" id="ARBA00022989"/>
    </source>
</evidence>
<dbReference type="PANTHER" id="PTHR14009:SF1">
    <property type="entry name" value="MITOCHONDRIAL PROTON_CALCIUM EXCHANGER PROTEIN"/>
    <property type="match status" value="1"/>
</dbReference>
<dbReference type="GO" id="GO:0030003">
    <property type="term" value="P:intracellular monoatomic cation homeostasis"/>
    <property type="evidence" value="ECO:0007669"/>
    <property type="project" value="TreeGrafter"/>
</dbReference>
<evidence type="ECO:0000256" key="7">
    <source>
        <dbReference type="PROSITE-ProRule" id="PRU01094"/>
    </source>
</evidence>
<reference evidence="11" key="1">
    <citation type="journal article" date="2021" name="Nat. Commun.">
        <title>Genetic determinants of endophytism in the Arabidopsis root mycobiome.</title>
        <authorList>
            <person name="Mesny F."/>
            <person name="Miyauchi S."/>
            <person name="Thiergart T."/>
            <person name="Pickel B."/>
            <person name="Atanasova L."/>
            <person name="Karlsson M."/>
            <person name="Huettel B."/>
            <person name="Barry K.W."/>
            <person name="Haridas S."/>
            <person name="Chen C."/>
            <person name="Bauer D."/>
            <person name="Andreopoulos W."/>
            <person name="Pangilinan J."/>
            <person name="LaButti K."/>
            <person name="Riley R."/>
            <person name="Lipzen A."/>
            <person name="Clum A."/>
            <person name="Drula E."/>
            <person name="Henrissat B."/>
            <person name="Kohler A."/>
            <person name="Grigoriev I.V."/>
            <person name="Martin F.M."/>
            <person name="Hacquard S."/>
        </authorList>
    </citation>
    <scope>NUCLEOTIDE SEQUENCE</scope>
    <source>
        <strain evidence="11">MPI-SDFR-AT-0117</strain>
    </source>
</reference>
<dbReference type="Pfam" id="PF07766">
    <property type="entry name" value="LETM1_RBD"/>
    <property type="match status" value="1"/>
</dbReference>
<protein>
    <recommendedName>
        <fullName evidence="10">Letm1 RBD domain-containing protein</fullName>
    </recommendedName>
</protein>
<evidence type="ECO:0000259" key="10">
    <source>
        <dbReference type="PROSITE" id="PS51758"/>
    </source>
</evidence>
<evidence type="ECO:0000256" key="2">
    <source>
        <dbReference type="ARBA" id="ARBA00022692"/>
    </source>
</evidence>
<dbReference type="OrthoDB" id="73691at2759"/>
<dbReference type="EMBL" id="JAGSXJ010000001">
    <property type="protein sequence ID" value="KAH6697132.1"/>
    <property type="molecule type" value="Genomic_DNA"/>
</dbReference>
<feature type="domain" description="Letm1 RBD" evidence="10">
    <location>
        <begin position="154"/>
        <end position="353"/>
    </location>
</feature>
<evidence type="ECO:0000256" key="5">
    <source>
        <dbReference type="ARBA" id="ARBA00023128"/>
    </source>
</evidence>
<dbReference type="InterPro" id="IPR044202">
    <property type="entry name" value="LETM1/MDM38-like"/>
</dbReference>
<keyword evidence="5 7" id="KW-0496">Mitochondrion</keyword>
<dbReference type="PANTHER" id="PTHR14009">
    <property type="entry name" value="LEUCINE ZIPPER-EF-HAND CONTAINING TRANSMEMBRANE PROTEIN"/>
    <property type="match status" value="1"/>
</dbReference>
<evidence type="ECO:0000256" key="8">
    <source>
        <dbReference type="SAM" id="MobiDB-lite"/>
    </source>
</evidence>
<dbReference type="PROSITE" id="PS51758">
    <property type="entry name" value="LETM1_RBD"/>
    <property type="match status" value="1"/>
</dbReference>
<feature type="compositionally biased region" description="Low complexity" evidence="8">
    <location>
        <begin position="38"/>
        <end position="47"/>
    </location>
</feature>
<name>A0A9P8VMZ2_9PEZI</name>
<evidence type="ECO:0000256" key="3">
    <source>
        <dbReference type="ARBA" id="ARBA00022792"/>
    </source>
</evidence>
<evidence type="ECO:0000256" key="1">
    <source>
        <dbReference type="ARBA" id="ARBA00004434"/>
    </source>
</evidence>
<keyword evidence="2 9" id="KW-0812">Transmembrane</keyword>
<evidence type="ECO:0000256" key="6">
    <source>
        <dbReference type="ARBA" id="ARBA00023136"/>
    </source>
</evidence>
<gene>
    <name evidence="11" type="ORF">F5X68DRAFT_2402</name>
</gene>
<evidence type="ECO:0000313" key="11">
    <source>
        <dbReference type="EMBL" id="KAH6697132.1"/>
    </source>
</evidence>
<accession>A0A9P8VMZ2</accession>
<sequence length="353" mass="39320">MIYGTTMRAARASAFLGNAPFHHSMSRLALTRTSTSIITQRRCTSGTPTPPSPTPEDTNSTHVYNRALNPPASTRPPPLDVPTRDPSSSTISHYLSVGKAYVRFYKTGLKAVFTNRKLLHATLASKPIEADRRPPSVFRPSEVPTSYSRADWVLLWRVRHDLLRVPLFALVLLICGEFTPLIVLAIDGVVPYTCRLPRQIGGSMAKAEQRRAESFKAIASSSEVAQPAARDHVLRSLHLVSTFWDRAGFVMPGLWQIKGNLRMAFLAGDDKLLLQDGGLSGLEVDELRIACAERGIDVLGKGDGEMRRLLGDWLRLTASEDIIETRKRMTVLLTTRVDNWPATRDFELPEWHL</sequence>
<evidence type="ECO:0000313" key="12">
    <source>
        <dbReference type="Proteomes" id="UP000770015"/>
    </source>
</evidence>
<dbReference type="AlphaFoldDB" id="A0A9P8VMZ2"/>
<keyword evidence="6 9" id="KW-0472">Membrane</keyword>
<proteinExistence type="predicted"/>